<dbReference type="PANTHER" id="PTHR43235:SF1">
    <property type="entry name" value="GLUTAMINE AMIDOTRANSFERASE PB2B2.05-RELATED"/>
    <property type="match status" value="1"/>
</dbReference>
<dbReference type="PANTHER" id="PTHR43235">
    <property type="entry name" value="GLUTAMINE AMIDOTRANSFERASE PB2B2.05-RELATED"/>
    <property type="match status" value="1"/>
</dbReference>
<dbReference type="GO" id="GO:0006598">
    <property type="term" value="P:polyamine catabolic process"/>
    <property type="evidence" value="ECO:0007669"/>
    <property type="project" value="TreeGrafter"/>
</dbReference>
<evidence type="ECO:0000313" key="3">
    <source>
        <dbReference type="Proteomes" id="UP001149140"/>
    </source>
</evidence>
<dbReference type="RefSeq" id="WP_270041703.1">
    <property type="nucleotide sequence ID" value="NZ_JAPDOD010000018.1"/>
</dbReference>
<organism evidence="2 3">
    <name type="scientific">Solirubrobacter ginsenosidimutans</name>
    <dbReference type="NCBI Taxonomy" id="490573"/>
    <lineage>
        <taxon>Bacteria</taxon>
        <taxon>Bacillati</taxon>
        <taxon>Actinomycetota</taxon>
        <taxon>Thermoleophilia</taxon>
        <taxon>Solirubrobacterales</taxon>
        <taxon>Solirubrobacteraceae</taxon>
        <taxon>Solirubrobacter</taxon>
    </lineage>
</organism>
<evidence type="ECO:0000313" key="2">
    <source>
        <dbReference type="EMBL" id="MDA0162463.1"/>
    </source>
</evidence>
<reference evidence="2" key="1">
    <citation type="submission" date="2022-10" db="EMBL/GenBank/DDBJ databases">
        <title>The WGS of Solirubrobacter ginsenosidimutans DSM 21036.</title>
        <authorList>
            <person name="Jiang Z."/>
        </authorList>
    </citation>
    <scope>NUCLEOTIDE SEQUENCE</scope>
    <source>
        <strain evidence="2">DSM 21036</strain>
    </source>
</reference>
<dbReference type="SUPFAM" id="SSF52317">
    <property type="entry name" value="Class I glutamine amidotransferase-like"/>
    <property type="match status" value="1"/>
</dbReference>
<dbReference type="InterPro" id="IPR029062">
    <property type="entry name" value="Class_I_gatase-like"/>
</dbReference>
<dbReference type="PROSITE" id="PS51273">
    <property type="entry name" value="GATASE_TYPE_1"/>
    <property type="match status" value="1"/>
</dbReference>
<dbReference type="GO" id="GO:0005829">
    <property type="term" value="C:cytosol"/>
    <property type="evidence" value="ECO:0007669"/>
    <property type="project" value="TreeGrafter"/>
</dbReference>
<accession>A0A9X3S680</accession>
<dbReference type="Pfam" id="PF07722">
    <property type="entry name" value="Peptidase_C26"/>
    <property type="match status" value="1"/>
</dbReference>
<dbReference type="InterPro" id="IPR011697">
    <property type="entry name" value="Peptidase_C26"/>
</dbReference>
<dbReference type="GO" id="GO:0033969">
    <property type="term" value="F:gamma-glutamyl-gamma-aminobutyrate hydrolase activity"/>
    <property type="evidence" value="ECO:0007669"/>
    <property type="project" value="TreeGrafter"/>
</dbReference>
<dbReference type="InterPro" id="IPR044668">
    <property type="entry name" value="PuuD-like"/>
</dbReference>
<dbReference type="AlphaFoldDB" id="A0A9X3S680"/>
<dbReference type="CDD" id="cd01745">
    <property type="entry name" value="GATase1_2"/>
    <property type="match status" value="1"/>
</dbReference>
<evidence type="ECO:0000256" key="1">
    <source>
        <dbReference type="SAM" id="MobiDB-lite"/>
    </source>
</evidence>
<dbReference type="EMBL" id="JAPDOD010000018">
    <property type="protein sequence ID" value="MDA0162463.1"/>
    <property type="molecule type" value="Genomic_DNA"/>
</dbReference>
<dbReference type="Gene3D" id="3.40.50.880">
    <property type="match status" value="1"/>
</dbReference>
<gene>
    <name evidence="2" type="ORF">OM076_19475</name>
</gene>
<feature type="region of interest" description="Disordered" evidence="1">
    <location>
        <begin position="1"/>
        <end position="31"/>
    </location>
</feature>
<feature type="compositionally biased region" description="Basic and acidic residues" evidence="1">
    <location>
        <begin position="13"/>
        <end position="22"/>
    </location>
</feature>
<proteinExistence type="predicted"/>
<keyword evidence="2" id="KW-0378">Hydrolase</keyword>
<protein>
    <submittedName>
        <fullName evidence="2">Gamma-glutamyl-gamma-aminobutyrate hydrolase family protein</fullName>
    </submittedName>
</protein>
<comment type="caution">
    <text evidence="2">The sequence shown here is derived from an EMBL/GenBank/DDBJ whole genome shotgun (WGS) entry which is preliminary data.</text>
</comment>
<name>A0A9X3S680_9ACTN</name>
<sequence>MSSRPLIGVTTSEVRRAERTDPTPEGEPPQHEMALGMPYARALARAGAIPIVLPPLRVEDVPALLSSLSGVCLSGGPDLDPAKYGAPPSPDLGPTEPALDEFELAVARVADAAGLPILGICRGAQALNVARGGTLHQHLPAITDHSIGHRQTEPGWVETHPVHVADGSRLAIVLGLDELWANSFHHQAVDQLGRSLRAVAWAPDGTVEGIEDPGDRFVVGVQWHAETLDRGPVHPRLFEALVAAASGGRLDLAA</sequence>
<dbReference type="Proteomes" id="UP001149140">
    <property type="component" value="Unassembled WGS sequence"/>
</dbReference>
<keyword evidence="3" id="KW-1185">Reference proteome</keyword>